<protein>
    <recommendedName>
        <fullName evidence="3">Carboxymuconolactone decarboxylase family protein</fullName>
    </recommendedName>
</protein>
<comment type="caution">
    <text evidence="1">The sequence shown here is derived from an EMBL/GenBank/DDBJ whole genome shotgun (WGS) entry which is preliminary data.</text>
</comment>
<reference evidence="1 2" key="1">
    <citation type="submission" date="2020-07" db="EMBL/GenBank/DDBJ databases">
        <title>Halieaceae bacterium, F7430, whole genome shotgun sequencing project.</title>
        <authorList>
            <person name="Jiang S."/>
            <person name="Liu Z.W."/>
            <person name="Du Z.J."/>
        </authorList>
    </citation>
    <scope>NUCLEOTIDE SEQUENCE [LARGE SCALE GENOMIC DNA]</scope>
    <source>
        <strain evidence="1 2">F7430</strain>
    </source>
</reference>
<name>A0A7W2TYL9_9GAMM</name>
<dbReference type="PANTHER" id="PTHR34846:SF11">
    <property type="entry name" value="4-CARBOXYMUCONOLACTONE DECARBOXYLASE FAMILY PROTEIN (AFU_ORTHOLOGUE AFUA_6G11590)"/>
    <property type="match status" value="1"/>
</dbReference>
<dbReference type="EMBL" id="JACFXU010000018">
    <property type="protein sequence ID" value="MBA6414331.1"/>
    <property type="molecule type" value="Genomic_DNA"/>
</dbReference>
<dbReference type="InterPro" id="IPR029032">
    <property type="entry name" value="AhpD-like"/>
</dbReference>
<dbReference type="PANTHER" id="PTHR34846">
    <property type="entry name" value="4-CARBOXYMUCONOLACTONE DECARBOXYLASE FAMILY PROTEIN (AFU_ORTHOLOGUE AFUA_6G11590)"/>
    <property type="match status" value="1"/>
</dbReference>
<evidence type="ECO:0000313" key="1">
    <source>
        <dbReference type="EMBL" id="MBA6414331.1"/>
    </source>
</evidence>
<dbReference type="SUPFAM" id="SSF69118">
    <property type="entry name" value="AhpD-like"/>
    <property type="match status" value="1"/>
</dbReference>
<keyword evidence="2" id="KW-1185">Reference proteome</keyword>
<evidence type="ECO:0000313" key="2">
    <source>
        <dbReference type="Proteomes" id="UP000539350"/>
    </source>
</evidence>
<accession>A0A7W2TYL9</accession>
<gene>
    <name evidence="1" type="ORF">H2508_14540</name>
</gene>
<dbReference type="RefSeq" id="WP_182175343.1">
    <property type="nucleotide sequence ID" value="NZ_JACFXU010000018.1"/>
</dbReference>
<dbReference type="Gene3D" id="1.20.1290.10">
    <property type="entry name" value="AhpD-like"/>
    <property type="match status" value="1"/>
</dbReference>
<dbReference type="Proteomes" id="UP000539350">
    <property type="component" value="Unassembled WGS sequence"/>
</dbReference>
<sequence>MAWLNNAATRDEVLANLPNYQAGFNALYATLWQLKEIPAQTLELCRLRIAQLHRCELEWQREELAIPPAQREALQNWPTSALFNEAQQACLAFTEIYTMDPQAISDEQADAVKKAYGEAGLVALIEALGLFYGLTRLTQLWGLTSTCEGVSS</sequence>
<proteinExistence type="predicted"/>
<dbReference type="AlphaFoldDB" id="A0A7W2TYL9"/>
<evidence type="ECO:0008006" key="3">
    <source>
        <dbReference type="Google" id="ProtNLM"/>
    </source>
</evidence>
<organism evidence="1 2">
    <name type="scientific">Sediminihaliea albiluteola</name>
    <dbReference type="NCBI Taxonomy" id="2758564"/>
    <lineage>
        <taxon>Bacteria</taxon>
        <taxon>Pseudomonadati</taxon>
        <taxon>Pseudomonadota</taxon>
        <taxon>Gammaproteobacteria</taxon>
        <taxon>Cellvibrionales</taxon>
        <taxon>Halieaceae</taxon>
        <taxon>Sediminihaliea</taxon>
    </lineage>
</organism>